<dbReference type="Proteomes" id="UP000267606">
    <property type="component" value="Unassembled WGS sequence"/>
</dbReference>
<organism evidence="4">
    <name type="scientific">Onchocerca flexuosa</name>
    <dbReference type="NCBI Taxonomy" id="387005"/>
    <lineage>
        <taxon>Eukaryota</taxon>
        <taxon>Metazoa</taxon>
        <taxon>Ecdysozoa</taxon>
        <taxon>Nematoda</taxon>
        <taxon>Chromadorea</taxon>
        <taxon>Rhabditida</taxon>
        <taxon>Spirurina</taxon>
        <taxon>Spiruromorpha</taxon>
        <taxon>Filarioidea</taxon>
        <taxon>Onchocercidae</taxon>
        <taxon>Onchocerca</taxon>
    </lineage>
</organism>
<sequence length="81" mass="9506">LPSSSYLQPNLRYRLNPLHRRDVLLNIPTIPPFLYMMNIHSIIQMYHDAGSACLTRDPLHAMPLRQQHESSRPTLRTTKDR</sequence>
<feature type="region of interest" description="Disordered" evidence="1">
    <location>
        <begin position="62"/>
        <end position="81"/>
    </location>
</feature>
<dbReference type="AlphaFoldDB" id="A0A183H1P3"/>
<feature type="compositionally biased region" description="Basic and acidic residues" evidence="1">
    <location>
        <begin position="66"/>
        <end position="81"/>
    </location>
</feature>
<evidence type="ECO:0000256" key="1">
    <source>
        <dbReference type="SAM" id="MobiDB-lite"/>
    </source>
</evidence>
<reference evidence="2 3" key="2">
    <citation type="submission" date="2018-11" db="EMBL/GenBank/DDBJ databases">
        <authorList>
            <consortium name="Pathogen Informatics"/>
        </authorList>
    </citation>
    <scope>NUCLEOTIDE SEQUENCE [LARGE SCALE GENOMIC DNA]</scope>
</reference>
<reference evidence="4" key="1">
    <citation type="submission" date="2016-06" db="UniProtKB">
        <authorList>
            <consortium name="WormBaseParasite"/>
        </authorList>
    </citation>
    <scope>IDENTIFICATION</scope>
</reference>
<dbReference type="EMBL" id="UZAJ01000652">
    <property type="protein sequence ID" value="VDO29409.1"/>
    <property type="molecule type" value="Genomic_DNA"/>
</dbReference>
<evidence type="ECO:0000313" key="3">
    <source>
        <dbReference type="Proteomes" id="UP000267606"/>
    </source>
</evidence>
<name>A0A183H1P3_9BILA</name>
<evidence type="ECO:0000313" key="4">
    <source>
        <dbReference type="WBParaSite" id="OFLC_0000140201-mRNA-1"/>
    </source>
</evidence>
<evidence type="ECO:0000313" key="2">
    <source>
        <dbReference type="EMBL" id="VDO29409.1"/>
    </source>
</evidence>
<keyword evidence="3" id="KW-1185">Reference proteome</keyword>
<dbReference type="WBParaSite" id="OFLC_0000140201-mRNA-1">
    <property type="protein sequence ID" value="OFLC_0000140201-mRNA-1"/>
    <property type="gene ID" value="OFLC_0000140201"/>
</dbReference>
<protein>
    <submittedName>
        <fullName evidence="4">Ovule protein</fullName>
    </submittedName>
</protein>
<accession>A0A183H1P3</accession>
<proteinExistence type="predicted"/>
<gene>
    <name evidence="2" type="ORF">OFLC_LOCUS1403</name>
</gene>